<dbReference type="Proteomes" id="UP000596661">
    <property type="component" value="Chromosome 1"/>
</dbReference>
<protein>
    <recommendedName>
        <fullName evidence="1">Reverse transcriptase domain-containing protein</fullName>
    </recommendedName>
</protein>
<evidence type="ECO:0000313" key="2">
    <source>
        <dbReference type="EnsemblPlants" id="cds.evm.model.01.1818"/>
    </source>
</evidence>
<evidence type="ECO:0000259" key="1">
    <source>
        <dbReference type="Pfam" id="PF00078"/>
    </source>
</evidence>
<dbReference type="InterPro" id="IPR000477">
    <property type="entry name" value="RT_dom"/>
</dbReference>
<feature type="domain" description="Reverse transcriptase" evidence="1">
    <location>
        <begin position="472"/>
        <end position="560"/>
    </location>
</feature>
<accession>A0A803NIL8</accession>
<dbReference type="PANTHER" id="PTHR46890">
    <property type="entry name" value="NON-LTR RETROLELEMENT REVERSE TRANSCRIPTASE-LIKE PROTEIN-RELATED"/>
    <property type="match status" value="1"/>
</dbReference>
<dbReference type="Gramene" id="evm.model.01.1818">
    <property type="protein sequence ID" value="cds.evm.model.01.1818"/>
    <property type="gene ID" value="evm.TU.01.1818"/>
</dbReference>
<organism evidence="2 3">
    <name type="scientific">Cannabis sativa</name>
    <name type="common">Hemp</name>
    <name type="synonym">Marijuana</name>
    <dbReference type="NCBI Taxonomy" id="3483"/>
    <lineage>
        <taxon>Eukaryota</taxon>
        <taxon>Viridiplantae</taxon>
        <taxon>Streptophyta</taxon>
        <taxon>Embryophyta</taxon>
        <taxon>Tracheophyta</taxon>
        <taxon>Spermatophyta</taxon>
        <taxon>Magnoliopsida</taxon>
        <taxon>eudicotyledons</taxon>
        <taxon>Gunneridae</taxon>
        <taxon>Pentapetalae</taxon>
        <taxon>rosids</taxon>
        <taxon>fabids</taxon>
        <taxon>Rosales</taxon>
        <taxon>Cannabaceae</taxon>
        <taxon>Cannabis</taxon>
    </lineage>
</organism>
<dbReference type="Pfam" id="PF00078">
    <property type="entry name" value="RVT_1"/>
    <property type="match status" value="1"/>
</dbReference>
<sequence>MAEHWDGRFPIKVSESSDMFLLTFGCEGDKIRVLNREPYHFQNHHIVLHTPKVGKNFTLEDLKFIPFWIQVYRLPLFGKTKTLATSLGRPFNKCLVYLEKIDNGEEPELEYKPFIKGSALPTSSYDRYKTNFSKGNTWPLLTCLAKKKFHFSHTSIGIRGMPQPRQLFGGESSQSNVVDPGIEKNAGYEPLGIVRNVTQIKPVENSTDDHLNNYTHLFAIYTPMPSLPILNNTYATYPPLTQPVVVPSKNKQLKHIQTPFSMVDSTSLATTVVDELHRQASDDTMDSAGSQDNTAEAVPRVGFSGGLMLLWKDDVDVTLQYFNTNVFDGYMALPNGPKWRFSAFYGAPALHNRSTTWTLLKRLKDVAPLLPWKETLSAIRATITHDMNLSLTEPLASNEVYEALKSMSPDKSLGCDRMPAMFYQNYWNIVGSSVTNLVLGVLNEDRLITVNILVSFELIHHLRHKTQGRIGYSALKLDMSNAFDRVEWQYLEAIMLKMGFDSKWTSLIMRCITTSSFPFSLNGEVVSRVQPYRGLRHGGPLSPYLFLICSEGLVRLLQSEEQAGNALFRCKHAKAIWKLSKFQIDFKHAQCMFNGDYLHHLSTIHNQEHFEVIICLLWGLWTDRNRAFHGGVPRQPATSYHEDFIRAKRLILHATVNENQVAAMPRSVPSKQKKMGVVAIIRDHNGMVVAAFSKAIEEVSDLMRWRQKYFSMLLIGHCNYNYH</sequence>
<proteinExistence type="predicted"/>
<reference evidence="2" key="1">
    <citation type="submission" date="2018-11" db="EMBL/GenBank/DDBJ databases">
        <authorList>
            <person name="Grassa J C."/>
        </authorList>
    </citation>
    <scope>NUCLEOTIDE SEQUENCE [LARGE SCALE GENOMIC DNA]</scope>
</reference>
<dbReference type="EMBL" id="UZAU01000050">
    <property type="status" value="NOT_ANNOTATED_CDS"/>
    <property type="molecule type" value="Genomic_DNA"/>
</dbReference>
<dbReference type="InterPro" id="IPR052343">
    <property type="entry name" value="Retrotransposon-Effector_Assoc"/>
</dbReference>
<dbReference type="AlphaFoldDB" id="A0A803NIL8"/>
<dbReference type="EnsemblPlants" id="evm.model.01.1818">
    <property type="protein sequence ID" value="cds.evm.model.01.1818"/>
    <property type="gene ID" value="evm.TU.01.1818"/>
</dbReference>
<dbReference type="PANTHER" id="PTHR46890:SF48">
    <property type="entry name" value="RNA-DIRECTED DNA POLYMERASE"/>
    <property type="match status" value="1"/>
</dbReference>
<evidence type="ECO:0000313" key="3">
    <source>
        <dbReference type="Proteomes" id="UP000596661"/>
    </source>
</evidence>
<keyword evidence="3" id="KW-1185">Reference proteome</keyword>
<reference evidence="2" key="2">
    <citation type="submission" date="2021-03" db="UniProtKB">
        <authorList>
            <consortium name="EnsemblPlants"/>
        </authorList>
    </citation>
    <scope>IDENTIFICATION</scope>
</reference>
<name>A0A803NIL8_CANSA</name>